<dbReference type="Gene3D" id="3.90.1720.10">
    <property type="entry name" value="endopeptidase domain like (from Nostoc punctiforme)"/>
    <property type="match status" value="1"/>
</dbReference>
<organism evidence="2 3">
    <name type="scientific">Mesotoga infera</name>
    <dbReference type="NCBI Taxonomy" id="1236046"/>
    <lineage>
        <taxon>Bacteria</taxon>
        <taxon>Thermotogati</taxon>
        <taxon>Thermotogota</taxon>
        <taxon>Thermotogae</taxon>
        <taxon>Kosmotogales</taxon>
        <taxon>Kosmotogaceae</taxon>
        <taxon>Mesotoga</taxon>
    </lineage>
</organism>
<accession>A0A7Z7LH86</accession>
<dbReference type="Proteomes" id="UP000250796">
    <property type="component" value="Chromosome MESINF"/>
</dbReference>
<protein>
    <recommendedName>
        <fullName evidence="4">DUF1175 family protein</fullName>
    </recommendedName>
</protein>
<dbReference type="InterPro" id="IPR038765">
    <property type="entry name" value="Papain-like_cys_pep_sf"/>
</dbReference>
<dbReference type="RefSeq" id="WP_169699972.1">
    <property type="nucleotide sequence ID" value="NZ_LS974202.1"/>
</dbReference>
<dbReference type="InterPro" id="IPR009558">
    <property type="entry name" value="DUF1175"/>
</dbReference>
<evidence type="ECO:0000256" key="1">
    <source>
        <dbReference type="SAM" id="Phobius"/>
    </source>
</evidence>
<keyword evidence="1" id="KW-1133">Transmembrane helix</keyword>
<keyword evidence="3" id="KW-1185">Reference proteome</keyword>
<evidence type="ECO:0000313" key="2">
    <source>
        <dbReference type="EMBL" id="SSC13845.1"/>
    </source>
</evidence>
<reference evidence="2 3" key="1">
    <citation type="submission" date="2017-01" db="EMBL/GenBank/DDBJ databases">
        <authorList>
            <person name="Erauso G."/>
        </authorList>
    </citation>
    <scope>NUCLEOTIDE SEQUENCE [LARGE SCALE GENOMIC DNA]</scope>
    <source>
        <strain evidence="2">MESINF1</strain>
    </source>
</reference>
<keyword evidence="1" id="KW-0812">Transmembrane</keyword>
<evidence type="ECO:0008006" key="4">
    <source>
        <dbReference type="Google" id="ProtNLM"/>
    </source>
</evidence>
<keyword evidence="1" id="KW-0472">Membrane</keyword>
<dbReference type="EMBL" id="LS974202">
    <property type="protein sequence ID" value="SSC13845.1"/>
    <property type="molecule type" value="Genomic_DNA"/>
</dbReference>
<gene>
    <name evidence="2" type="ORF">MESINF_2405</name>
</gene>
<evidence type="ECO:0000313" key="3">
    <source>
        <dbReference type="Proteomes" id="UP000250796"/>
    </source>
</evidence>
<dbReference type="SUPFAM" id="SSF54001">
    <property type="entry name" value="Cysteine proteinases"/>
    <property type="match status" value="1"/>
</dbReference>
<dbReference type="Pfam" id="PF06672">
    <property type="entry name" value="DUF1175"/>
    <property type="match status" value="1"/>
</dbReference>
<dbReference type="KEGG" id="minf:MESINF_2405"/>
<feature type="transmembrane region" description="Helical" evidence="1">
    <location>
        <begin position="6"/>
        <end position="26"/>
    </location>
</feature>
<name>A0A7Z7LH86_9BACT</name>
<sequence length="330" mass="37560">MKRTEIIYLFLLFSVTVAISSGFLVLKGDFGAIVVTGKAAIRRGESFSLEVPVSGLERPVLAYSRGASLLDFQTAEGTISYLFIADDPDAVIVVEYNGLFKARKTVSLDFEDFVDENFDDFPDMLVLDSNDAWCFRAWFVNIAAYQAIQFSGRWSNQERDCSGLIRFAAREALRVHDDNWFRETGIDTRLWFEKTGIDLTILPDVVKYNYPAIPIVGPKLFIDSSGQFTYFADAYNLVRSNMVYRGRDIASARPGDIIFFHHPSPSTFHSMIYTGDGLIYHTGPLSPGDSGSLKVWSLNDYMRMMPYQWLPINNNEYFLGVYSFKWLPRM</sequence>
<dbReference type="AlphaFoldDB" id="A0A7Z7LH86"/>
<proteinExistence type="predicted"/>